<organism evidence="1 2">
    <name type="scientific">Mediterraneibacter gnavus</name>
    <name type="common">Ruminococcus gnavus</name>
    <dbReference type="NCBI Taxonomy" id="33038"/>
    <lineage>
        <taxon>Bacteria</taxon>
        <taxon>Bacillati</taxon>
        <taxon>Bacillota</taxon>
        <taxon>Clostridia</taxon>
        <taxon>Lachnospirales</taxon>
        <taxon>Lachnospiraceae</taxon>
        <taxon>Mediterraneibacter</taxon>
    </lineage>
</organism>
<name>A0A414D3R1_MEDGN</name>
<protein>
    <submittedName>
        <fullName evidence="1">Uncharacterized protein</fullName>
    </submittedName>
</protein>
<sequence length="111" mass="13017">MATKERLIVKTSYMDVLERMLRKRGVKVVMSGVREMTLAEEIRNLAELGVDQNVIDRMTQKYNKMLTDHGNTCNKIREEVYREVRGVKAELAEKETIIRVLITHIREKELL</sequence>
<evidence type="ECO:0000313" key="1">
    <source>
        <dbReference type="EMBL" id="RHD03136.1"/>
    </source>
</evidence>
<dbReference type="RefSeq" id="WP_118044089.1">
    <property type="nucleotide sequence ID" value="NZ_QSIR01000028.1"/>
</dbReference>
<dbReference type="Proteomes" id="UP000284472">
    <property type="component" value="Unassembled WGS sequence"/>
</dbReference>
<gene>
    <name evidence="1" type="ORF">DW812_14700</name>
</gene>
<proteinExistence type="predicted"/>
<comment type="caution">
    <text evidence="1">The sequence shown here is derived from an EMBL/GenBank/DDBJ whole genome shotgun (WGS) entry which is preliminary data.</text>
</comment>
<reference evidence="1 2" key="1">
    <citation type="submission" date="2018-08" db="EMBL/GenBank/DDBJ databases">
        <title>A genome reference for cultivated species of the human gut microbiota.</title>
        <authorList>
            <person name="Zou Y."/>
            <person name="Xue W."/>
            <person name="Luo G."/>
        </authorList>
    </citation>
    <scope>NUCLEOTIDE SEQUENCE [LARGE SCALE GENOMIC DNA]</scope>
    <source>
        <strain evidence="1 2">AM32-6</strain>
    </source>
</reference>
<dbReference type="AlphaFoldDB" id="A0A414D3R1"/>
<evidence type="ECO:0000313" key="2">
    <source>
        <dbReference type="Proteomes" id="UP000284472"/>
    </source>
</evidence>
<accession>A0A414D3R1</accession>
<dbReference type="EMBL" id="QSIR01000028">
    <property type="protein sequence ID" value="RHD03136.1"/>
    <property type="molecule type" value="Genomic_DNA"/>
</dbReference>